<dbReference type="InterPro" id="IPR014001">
    <property type="entry name" value="Helicase_ATP-bd"/>
</dbReference>
<dbReference type="SMART" id="SM00487">
    <property type="entry name" value="DEXDc"/>
    <property type="match status" value="1"/>
</dbReference>
<dbReference type="Pfam" id="PF00271">
    <property type="entry name" value="Helicase_C"/>
    <property type="match status" value="1"/>
</dbReference>
<accession>A0AAV5SNG0</accession>
<feature type="compositionally biased region" description="Low complexity" evidence="5">
    <location>
        <begin position="1114"/>
        <end position="1134"/>
    </location>
</feature>
<dbReference type="InterPro" id="IPR052583">
    <property type="entry name" value="ATP-helicase/E3_Ub-Ligase"/>
</dbReference>
<comment type="caution">
    <text evidence="9">The sequence shown here is derived from an EMBL/GenBank/DDBJ whole genome shotgun (WGS) entry which is preliminary data.</text>
</comment>
<dbReference type="GO" id="GO:0000209">
    <property type="term" value="P:protein polyubiquitination"/>
    <property type="evidence" value="ECO:0007669"/>
    <property type="project" value="TreeGrafter"/>
</dbReference>
<dbReference type="InterPro" id="IPR049730">
    <property type="entry name" value="SNF2/RAD54-like_C"/>
</dbReference>
<dbReference type="InterPro" id="IPR027417">
    <property type="entry name" value="P-loop_NTPase"/>
</dbReference>
<dbReference type="SUPFAM" id="SSF52540">
    <property type="entry name" value="P-loop containing nucleoside triphosphate hydrolases"/>
    <property type="match status" value="2"/>
</dbReference>
<dbReference type="PROSITE" id="PS51192">
    <property type="entry name" value="HELICASE_ATP_BIND_1"/>
    <property type="match status" value="1"/>
</dbReference>
<evidence type="ECO:0000313" key="9">
    <source>
        <dbReference type="EMBL" id="GMS84454.1"/>
    </source>
</evidence>
<gene>
    <name evidence="9" type="ORF">PENTCL1PPCAC_6629</name>
</gene>
<dbReference type="InterPro" id="IPR013083">
    <property type="entry name" value="Znf_RING/FYVE/PHD"/>
</dbReference>
<dbReference type="GO" id="GO:0005524">
    <property type="term" value="F:ATP binding"/>
    <property type="evidence" value="ECO:0007669"/>
    <property type="project" value="InterPro"/>
</dbReference>
<evidence type="ECO:0000259" key="6">
    <source>
        <dbReference type="PROSITE" id="PS50089"/>
    </source>
</evidence>
<evidence type="ECO:0000256" key="5">
    <source>
        <dbReference type="SAM" id="MobiDB-lite"/>
    </source>
</evidence>
<dbReference type="EMBL" id="BTSX01000002">
    <property type="protein sequence ID" value="GMS84454.1"/>
    <property type="molecule type" value="Genomic_DNA"/>
</dbReference>
<dbReference type="CDD" id="cd18793">
    <property type="entry name" value="SF2_C_SNF"/>
    <property type="match status" value="1"/>
</dbReference>
<dbReference type="GO" id="GO:0016787">
    <property type="term" value="F:hydrolase activity"/>
    <property type="evidence" value="ECO:0007669"/>
    <property type="project" value="UniProtKB-KW"/>
</dbReference>
<evidence type="ECO:0000313" key="10">
    <source>
        <dbReference type="Proteomes" id="UP001432027"/>
    </source>
</evidence>
<feature type="domain" description="RING-type" evidence="6">
    <location>
        <begin position="1137"/>
        <end position="1180"/>
    </location>
</feature>
<protein>
    <submittedName>
        <fullName evidence="9">Uncharacterized protein</fullName>
    </submittedName>
</protein>
<dbReference type="SMART" id="SM00490">
    <property type="entry name" value="HELICc"/>
    <property type="match status" value="1"/>
</dbReference>
<dbReference type="PROSITE" id="PS51194">
    <property type="entry name" value="HELICASE_CTER"/>
    <property type="match status" value="1"/>
</dbReference>
<dbReference type="InterPro" id="IPR001650">
    <property type="entry name" value="Helicase_C-like"/>
</dbReference>
<dbReference type="Gene3D" id="3.40.50.10810">
    <property type="entry name" value="Tandem AAA-ATPase domain"/>
    <property type="match status" value="1"/>
</dbReference>
<feature type="region of interest" description="Disordered" evidence="5">
    <location>
        <begin position="1113"/>
        <end position="1134"/>
    </location>
</feature>
<keyword evidence="2" id="KW-0378">Hydrolase</keyword>
<evidence type="ECO:0000259" key="7">
    <source>
        <dbReference type="PROSITE" id="PS51192"/>
    </source>
</evidence>
<dbReference type="InterPro" id="IPR001841">
    <property type="entry name" value="Znf_RING"/>
</dbReference>
<keyword evidence="10" id="KW-1185">Reference proteome</keyword>
<keyword evidence="3" id="KW-0862">Zinc</keyword>
<dbReference type="GO" id="GO:0008270">
    <property type="term" value="F:zinc ion binding"/>
    <property type="evidence" value="ECO:0007669"/>
    <property type="project" value="UniProtKB-KW"/>
</dbReference>
<dbReference type="GO" id="GO:0005634">
    <property type="term" value="C:nucleus"/>
    <property type="evidence" value="ECO:0007669"/>
    <property type="project" value="TreeGrafter"/>
</dbReference>
<dbReference type="PANTHER" id="PTHR45865">
    <property type="entry name" value="E3 UBIQUITIN-PROTEIN LIGASE SHPRH FAMILY MEMBER"/>
    <property type="match status" value="1"/>
</dbReference>
<feature type="domain" description="Helicase C-terminal" evidence="8">
    <location>
        <begin position="1210"/>
        <end position="1363"/>
    </location>
</feature>
<organism evidence="9 10">
    <name type="scientific">Pristionchus entomophagus</name>
    <dbReference type="NCBI Taxonomy" id="358040"/>
    <lineage>
        <taxon>Eukaryota</taxon>
        <taxon>Metazoa</taxon>
        <taxon>Ecdysozoa</taxon>
        <taxon>Nematoda</taxon>
        <taxon>Chromadorea</taxon>
        <taxon>Rhabditida</taxon>
        <taxon>Rhabditina</taxon>
        <taxon>Diplogasteromorpha</taxon>
        <taxon>Diplogasteroidea</taxon>
        <taxon>Neodiplogasteridae</taxon>
        <taxon>Pristionchus</taxon>
    </lineage>
</organism>
<evidence type="ECO:0000256" key="4">
    <source>
        <dbReference type="PROSITE-ProRule" id="PRU00175"/>
    </source>
</evidence>
<dbReference type="Pfam" id="PF00176">
    <property type="entry name" value="SNF2-rel_dom"/>
    <property type="match status" value="1"/>
</dbReference>
<reference evidence="9" key="1">
    <citation type="submission" date="2023-10" db="EMBL/GenBank/DDBJ databases">
        <title>Genome assembly of Pristionchus species.</title>
        <authorList>
            <person name="Yoshida K."/>
            <person name="Sommer R.J."/>
        </authorList>
    </citation>
    <scope>NUCLEOTIDE SEQUENCE</scope>
    <source>
        <strain evidence="9">RS0144</strain>
    </source>
</reference>
<dbReference type="GO" id="GO:0061630">
    <property type="term" value="F:ubiquitin protein ligase activity"/>
    <property type="evidence" value="ECO:0007669"/>
    <property type="project" value="TreeGrafter"/>
</dbReference>
<dbReference type="InterPro" id="IPR000330">
    <property type="entry name" value="SNF2_N"/>
</dbReference>
<dbReference type="Gene3D" id="3.40.50.300">
    <property type="entry name" value="P-loop containing nucleotide triphosphate hydrolases"/>
    <property type="match status" value="1"/>
</dbReference>
<dbReference type="Gene3D" id="3.30.40.10">
    <property type="entry name" value="Zinc/RING finger domain, C3HC4 (zinc finger)"/>
    <property type="match status" value="1"/>
</dbReference>
<evidence type="ECO:0000256" key="3">
    <source>
        <dbReference type="ARBA" id="ARBA00022833"/>
    </source>
</evidence>
<evidence type="ECO:0000256" key="1">
    <source>
        <dbReference type="ARBA" id="ARBA00022771"/>
    </source>
</evidence>
<sequence length="1369" mass="158324">MNTIYSVHFFKDQEQLDDEKLKFSVFLPSRLILNDLESLVESTPKRAMDGHDLTFLLRLFNLIGGANYYCSIHAHDLNTGCCGAIERNDQPTQSSRTIEDFFDEVRAERTALKQYALRTEKLSARLRPYQRDAVRFMIDRELRPNLRIHFSWFYCHIKMEIDEMTLYYLPNLAFFLSTCPVLPTLSTCGGVLAEDMGLGKTVELLALITTVTPDHTPVVVETTGENTKMDEVGEVLDDLISNVVASVEGEKAVSQFKRKKEVGMMYYSKSSSPTKHKMIICEECGTSCVQQRVHWSPGLSTQTRFVCPECIMITKELIPIKTTLIVVPNAIAHQWYEEIRKHVKDEVKIDVYKGVSVDGYKHPHYLNQFDIVITTYDVITKEKSFLEFHNPNERLRKRSYDIAKSACTPLFSVVWWRVCLDESQRVQGGSSTISILCKGLESRARWSITGTPISSSIKDVYGLVNFLGLNPLDKEWIFDQCLYIPYINNKNRRPLIFFMSKIMWRTEKKHLEASKSRVISHVEMVSLSPMEERMYSDLLARCKEKVVDVVRDISVNTRLSGISRQLRSKLLGALSRVELFLLTSLSGDRRLRRMNDNGNDNDDHFKLSSFHMFTPESLFRRLLSEKKRMVTREQREVVMRMNGIAAILWYQGHYEQSLSCYAKALNLMLSTRSLNRKLDQPDAVVFTSREMCDEKGDDKEKDERIEGKPLTCDSLQFVHIYRNVQWLLTSRPELADKNNLDMREITPLFHQAWRTYCRIEESMYREKESEWQRVRDGVKNQHTKISTAFKWIDKLSSIADGMKNSEGQDIINFELNVERRVGIRFSNLRVMSGWMKNQLSIVDSLSHDIIELIDRCIEVSNGDDLDEFVNDGTYRMSDILRVVKSPKKKQNVSERNGEERGEMDLPMEQIIGPRKRGLKENIVEIKNMEDEEKFGVDLMKILEREVKDLYDHCVFCMNDGEFDEISQESCLFCATQAMYQRMQLKDNCGKPSRSRMAVLESMEREIYLSVYRFKSIAKEEEEELKESKKMWKETIHACNSLDSFWRSSLIVMLEKMNRVRELRQCTVRSERDEKLGDEEMKLEKAKGTMDKAISNLNYVMSLREESGLTRETGSASSSSCSSSSSVNPCTNPSSRECPICYEEIGETWFVFPCAHLNCGKCFNRLTKLHGDRRLPCSVCRSIYPQVAVMYVSNKKKDEISTLSLNCKLDKIVRVAVSILKENRHDKMLVFTSYTIGSDVLKNVFTKANFPFVALDSDPQRNSDVLSKFRNDPFTRILLMRYESGGKGLNLTIANHIIFADTVDDVSLEKQAIGRCDRIGQKKDVHLHYVIAQDTVEERMYHLTREVTATSYRQDDDWTVGTLIDLFTQF</sequence>
<feature type="domain" description="Helicase ATP-binding" evidence="7">
    <location>
        <begin position="311"/>
        <end position="470"/>
    </location>
</feature>
<dbReference type="InterPro" id="IPR038718">
    <property type="entry name" value="SNF2-like_sf"/>
</dbReference>
<dbReference type="PROSITE" id="PS50089">
    <property type="entry name" value="ZF_RING_2"/>
    <property type="match status" value="1"/>
</dbReference>
<evidence type="ECO:0000256" key="2">
    <source>
        <dbReference type="ARBA" id="ARBA00022801"/>
    </source>
</evidence>
<dbReference type="Proteomes" id="UP001432027">
    <property type="component" value="Unassembled WGS sequence"/>
</dbReference>
<name>A0AAV5SNG0_9BILA</name>
<proteinExistence type="predicted"/>
<evidence type="ECO:0000259" key="8">
    <source>
        <dbReference type="PROSITE" id="PS51194"/>
    </source>
</evidence>
<dbReference type="GO" id="GO:0006974">
    <property type="term" value="P:DNA damage response"/>
    <property type="evidence" value="ECO:0007669"/>
    <property type="project" value="TreeGrafter"/>
</dbReference>
<keyword evidence="1 4" id="KW-0479">Metal-binding</keyword>
<keyword evidence="1 4" id="KW-0863">Zinc-finger</keyword>
<dbReference type="SUPFAM" id="SSF57850">
    <property type="entry name" value="RING/U-box"/>
    <property type="match status" value="1"/>
</dbReference>
<dbReference type="PANTHER" id="PTHR45865:SF1">
    <property type="entry name" value="E3 UBIQUITIN-PROTEIN LIGASE SHPRH"/>
    <property type="match status" value="1"/>
</dbReference>